<dbReference type="AlphaFoldDB" id="A0A0J7IAV2"/>
<feature type="domain" description="Baseplate structural protein Gp10 C-terminal" evidence="1">
    <location>
        <begin position="183"/>
        <end position="261"/>
    </location>
</feature>
<evidence type="ECO:0000259" key="1">
    <source>
        <dbReference type="Pfam" id="PF21939"/>
    </source>
</evidence>
<accession>A0A0J7IAV2</accession>
<dbReference type="PATRIC" id="fig|558151.6.peg.2900"/>
<keyword evidence="3" id="KW-1185">Reference proteome</keyword>
<dbReference type="RefSeq" id="WP_048507244.1">
    <property type="nucleotide sequence ID" value="NZ_LFND01000004.1"/>
</dbReference>
<evidence type="ECO:0000313" key="2">
    <source>
        <dbReference type="EMBL" id="KMQ63001.1"/>
    </source>
</evidence>
<name>A0A0J7IAV2_9FLAO</name>
<dbReference type="EMBL" id="LFND01000004">
    <property type="protein sequence ID" value="KMQ63001.1"/>
    <property type="molecule type" value="Genomic_DNA"/>
</dbReference>
<proteinExistence type="predicted"/>
<dbReference type="SUPFAM" id="SSF88874">
    <property type="entry name" value="Receptor-binding domain of short tail fibre protein gp12"/>
    <property type="match status" value="1"/>
</dbReference>
<dbReference type="Proteomes" id="UP000036261">
    <property type="component" value="Unassembled WGS sequence"/>
</dbReference>
<gene>
    <name evidence="2" type="ORF">ACM46_13705</name>
</gene>
<protein>
    <recommendedName>
        <fullName evidence="1">Baseplate structural protein Gp10 C-terminal domain-containing protein</fullName>
    </recommendedName>
</protein>
<dbReference type="Pfam" id="PF21939">
    <property type="entry name" value="Gp10_C"/>
    <property type="match status" value="1"/>
</dbReference>
<dbReference type="InterPro" id="IPR053827">
    <property type="entry name" value="Gp10_C"/>
</dbReference>
<dbReference type="OrthoDB" id="9113831at2"/>
<organism evidence="2 3">
    <name type="scientific">Chryseobacterium angstadtii</name>
    <dbReference type="NCBI Taxonomy" id="558151"/>
    <lineage>
        <taxon>Bacteria</taxon>
        <taxon>Pseudomonadati</taxon>
        <taxon>Bacteroidota</taxon>
        <taxon>Flavobacteriia</taxon>
        <taxon>Flavobacteriales</taxon>
        <taxon>Weeksellaceae</taxon>
        <taxon>Chryseobacterium group</taxon>
        <taxon>Chryseobacterium</taxon>
    </lineage>
</organism>
<reference evidence="2 3" key="1">
    <citation type="journal article" date="2013" name="Int. J. Syst. Evol. Microbiol.">
        <title>Chryseobacterium angstadtii sp. nov., isolated from a newt tank.</title>
        <authorList>
            <person name="Kirk K.E."/>
            <person name="Hoffman J.A."/>
            <person name="Smith K.A."/>
            <person name="Strahan B.L."/>
            <person name="Failor K.C."/>
            <person name="Krebs J.E."/>
            <person name="Gale A.N."/>
            <person name="Do T.D."/>
            <person name="Sontag T.C."/>
            <person name="Batties A.M."/>
            <person name="Mistiszyn K."/>
            <person name="Newman J.D."/>
        </authorList>
    </citation>
    <scope>NUCLEOTIDE SEQUENCE [LARGE SCALE GENOMIC DNA]</scope>
    <source>
        <strain evidence="2 3">KM</strain>
    </source>
</reference>
<dbReference type="CDD" id="cd22641">
    <property type="entry name" value="C24-like"/>
    <property type="match status" value="1"/>
</dbReference>
<evidence type="ECO:0000313" key="3">
    <source>
        <dbReference type="Proteomes" id="UP000036261"/>
    </source>
</evidence>
<sequence length="272" mass="29958">MKYNFKFLQTGGMPLTNDLMNTIEEAYEIFEVLGDLAGNKTILSGCETVGSSVNPGVVAIEGKLYYFEGGVYSPTATVYIHTEEIPKTFEDQLSKTLIEKRTVKFGTGATSYNWSEFLKLETLRSIQVKVNNTATQVDVSALTARIEKLELKTAPIINGGIVVAWRKPAAQIPAGWKECLDFRGKTIVGWSPNESEFNTLGGEFGTKTHTLTIDQMPRHSHQHYWTIGSGGASGRGGTLVDGYRNTTETGGNQPHNNIQPSRIALYIEPNFQ</sequence>
<dbReference type="STRING" id="558151.ACM46_13705"/>
<comment type="caution">
    <text evidence="2">The sequence shown here is derived from an EMBL/GenBank/DDBJ whole genome shotgun (WGS) entry which is preliminary data.</text>
</comment>